<keyword evidence="2" id="KW-1185">Reference proteome</keyword>
<dbReference type="OrthoDB" id="10349073at2759"/>
<reference evidence="1" key="1">
    <citation type="submission" date="2020-07" db="EMBL/GenBank/DDBJ databases">
        <title>Multicomponent nature underlies the extraordinary mechanical properties of spider dragline silk.</title>
        <authorList>
            <person name="Kono N."/>
            <person name="Nakamura H."/>
            <person name="Mori M."/>
            <person name="Yoshida Y."/>
            <person name="Ohtoshi R."/>
            <person name="Malay A.D."/>
            <person name="Moran D.A.P."/>
            <person name="Tomita M."/>
            <person name="Numata K."/>
            <person name="Arakawa K."/>
        </authorList>
    </citation>
    <scope>NUCLEOTIDE SEQUENCE</scope>
</reference>
<accession>A0A8X6J340</accession>
<proteinExistence type="predicted"/>
<name>A0A8X6J340_TRICU</name>
<comment type="caution">
    <text evidence="1">The sequence shown here is derived from an EMBL/GenBank/DDBJ whole genome shotgun (WGS) entry which is preliminary data.</text>
</comment>
<dbReference type="AlphaFoldDB" id="A0A8X6J340"/>
<gene>
    <name evidence="1" type="ORF">TNCT_491051</name>
</gene>
<dbReference type="Proteomes" id="UP000887116">
    <property type="component" value="Unassembled WGS sequence"/>
</dbReference>
<protein>
    <submittedName>
        <fullName evidence="1">Uncharacterized protein</fullName>
    </submittedName>
</protein>
<evidence type="ECO:0000313" key="2">
    <source>
        <dbReference type="Proteomes" id="UP000887116"/>
    </source>
</evidence>
<organism evidence="1 2">
    <name type="scientific">Trichonephila clavata</name>
    <name type="common">Joro spider</name>
    <name type="synonym">Nephila clavata</name>
    <dbReference type="NCBI Taxonomy" id="2740835"/>
    <lineage>
        <taxon>Eukaryota</taxon>
        <taxon>Metazoa</taxon>
        <taxon>Ecdysozoa</taxon>
        <taxon>Arthropoda</taxon>
        <taxon>Chelicerata</taxon>
        <taxon>Arachnida</taxon>
        <taxon>Araneae</taxon>
        <taxon>Araneomorphae</taxon>
        <taxon>Entelegynae</taxon>
        <taxon>Araneoidea</taxon>
        <taxon>Nephilidae</taxon>
        <taxon>Trichonephila</taxon>
    </lineage>
</organism>
<dbReference type="EMBL" id="BMAO01026219">
    <property type="protein sequence ID" value="GFR07853.1"/>
    <property type="molecule type" value="Genomic_DNA"/>
</dbReference>
<sequence>MYRHMSERTVYPPSRAVFTKSSATENHSSNTLPLHTPGAAIASVGKHLPITFLLCESKIWRGSWRAPDMCSKGEHEDCFEGENIVCSCVRLYFIASTTKLFRGIDRF</sequence>
<evidence type="ECO:0000313" key="1">
    <source>
        <dbReference type="EMBL" id="GFR07853.1"/>
    </source>
</evidence>